<dbReference type="PANTHER" id="PTHR21310:SF42">
    <property type="entry name" value="BIFUNCTIONAL AAC_APH"/>
    <property type="match status" value="1"/>
</dbReference>
<gene>
    <name evidence="2" type="ORF">Q8791_18870</name>
</gene>
<proteinExistence type="predicted"/>
<comment type="caution">
    <text evidence="2">The sequence shown here is derived from an EMBL/GenBank/DDBJ whole genome shotgun (WGS) entry which is preliminary data.</text>
</comment>
<sequence length="300" mass="32005">MEDLTVDETLVRSLLDAQHPDLAGLELRPVDGGWDNRMWRLGEDLAVRLPRTPRAPTLLRSEHRWLPALAPRLPLPVPVPVRLGTPSASFPETWLVTTWVAGEPADRTPVCRGPQAAEALAGFLTALHQEAPDNAPDSPGRGVPLADIAGEAEEHLRAAASRSDITRMREVWSDAVTAPAWDRPAVWLHGDLHPANVVVSDGTLAGVIDFGDLSSGDPAIDLAAAWLLLPSGAAERFFDAYAPADAAAVRRARGWALLRCLILIDIGHAGDLGLPGGKPTWKPAGEAGLARLLASRLPPP</sequence>
<dbReference type="GO" id="GO:0016740">
    <property type="term" value="F:transferase activity"/>
    <property type="evidence" value="ECO:0007669"/>
    <property type="project" value="UniProtKB-KW"/>
</dbReference>
<dbReference type="RefSeq" id="WP_330093057.1">
    <property type="nucleotide sequence ID" value="NZ_JAUZMY010000018.1"/>
</dbReference>
<keyword evidence="3" id="KW-1185">Reference proteome</keyword>
<dbReference type="SUPFAM" id="SSF56112">
    <property type="entry name" value="Protein kinase-like (PK-like)"/>
    <property type="match status" value="1"/>
</dbReference>
<accession>A0ABU7KAL7</accession>
<organism evidence="2 3">
    <name type="scientific">Nocardiopsis codii</name>
    <dbReference type="NCBI Taxonomy" id="3065942"/>
    <lineage>
        <taxon>Bacteria</taxon>
        <taxon>Bacillati</taxon>
        <taxon>Actinomycetota</taxon>
        <taxon>Actinomycetes</taxon>
        <taxon>Streptosporangiales</taxon>
        <taxon>Nocardiopsidaceae</taxon>
        <taxon>Nocardiopsis</taxon>
    </lineage>
</organism>
<dbReference type="Proteomes" id="UP001356095">
    <property type="component" value="Unassembled WGS sequence"/>
</dbReference>
<evidence type="ECO:0000313" key="2">
    <source>
        <dbReference type="EMBL" id="MEE2039283.1"/>
    </source>
</evidence>
<dbReference type="InterPro" id="IPR002575">
    <property type="entry name" value="Aminoglycoside_PTrfase"/>
</dbReference>
<evidence type="ECO:0000259" key="1">
    <source>
        <dbReference type="Pfam" id="PF01636"/>
    </source>
</evidence>
<feature type="domain" description="Aminoglycoside phosphotransferase" evidence="1">
    <location>
        <begin position="26"/>
        <end position="255"/>
    </location>
</feature>
<keyword evidence="2" id="KW-0808">Transferase</keyword>
<evidence type="ECO:0000313" key="3">
    <source>
        <dbReference type="Proteomes" id="UP001356095"/>
    </source>
</evidence>
<protein>
    <submittedName>
        <fullName evidence="2">Aminoglycoside phosphotransferase family protein</fullName>
        <ecNumber evidence="2">2.7.-.-</ecNumber>
    </submittedName>
</protein>
<dbReference type="Gene3D" id="3.90.1200.10">
    <property type="match status" value="1"/>
</dbReference>
<dbReference type="InterPro" id="IPR051678">
    <property type="entry name" value="AGP_Transferase"/>
</dbReference>
<reference evidence="2 3" key="1">
    <citation type="submission" date="2023-08" db="EMBL/GenBank/DDBJ databases">
        <authorList>
            <person name="Girao M."/>
            <person name="Carvalho M.F."/>
        </authorList>
    </citation>
    <scope>NUCLEOTIDE SEQUENCE [LARGE SCALE GENOMIC DNA]</scope>
    <source>
        <strain evidence="2 3">CT-R113</strain>
    </source>
</reference>
<dbReference type="PANTHER" id="PTHR21310">
    <property type="entry name" value="AMINOGLYCOSIDE PHOSPHOTRANSFERASE-RELATED-RELATED"/>
    <property type="match status" value="1"/>
</dbReference>
<dbReference type="InterPro" id="IPR011009">
    <property type="entry name" value="Kinase-like_dom_sf"/>
</dbReference>
<name>A0ABU7KAL7_9ACTN</name>
<dbReference type="CDD" id="cd05155">
    <property type="entry name" value="APH_ChoK_like_1"/>
    <property type="match status" value="1"/>
</dbReference>
<dbReference type="Gene3D" id="3.30.200.20">
    <property type="entry name" value="Phosphorylase Kinase, domain 1"/>
    <property type="match status" value="1"/>
</dbReference>
<dbReference type="Pfam" id="PF01636">
    <property type="entry name" value="APH"/>
    <property type="match status" value="1"/>
</dbReference>
<dbReference type="EMBL" id="JAUZMY010000018">
    <property type="protein sequence ID" value="MEE2039283.1"/>
    <property type="molecule type" value="Genomic_DNA"/>
</dbReference>
<dbReference type="EC" id="2.7.-.-" evidence="2"/>